<accession>A0A0N5AML0</accession>
<organism evidence="2 3">
    <name type="scientific">Syphacia muris</name>
    <dbReference type="NCBI Taxonomy" id="451379"/>
    <lineage>
        <taxon>Eukaryota</taxon>
        <taxon>Metazoa</taxon>
        <taxon>Ecdysozoa</taxon>
        <taxon>Nematoda</taxon>
        <taxon>Chromadorea</taxon>
        <taxon>Rhabditida</taxon>
        <taxon>Spirurina</taxon>
        <taxon>Oxyuridomorpha</taxon>
        <taxon>Oxyuroidea</taxon>
        <taxon>Oxyuridae</taxon>
        <taxon>Syphacia</taxon>
    </lineage>
</organism>
<name>A0A0N5AML0_9BILA</name>
<evidence type="ECO:0000313" key="2">
    <source>
        <dbReference type="Proteomes" id="UP000046393"/>
    </source>
</evidence>
<dbReference type="AlphaFoldDB" id="A0A0N5AML0"/>
<evidence type="ECO:0000313" key="3">
    <source>
        <dbReference type="WBParaSite" id="SMUV_0000582001-mRNA-1"/>
    </source>
</evidence>
<sequence>MFQRKFNVFLLSLLYFGSKHLCVQSVRPTTLPCAALIHQYPLSSPSVNSDTDDFAQHSESSGYEPPIYDEFIATVSPFNFSAKPVDKLFSLKNCSNINSTCSFNDTNYVIDIDDTLSLAFCEPVKQTLLRDCQNTDELIRVVGAIHNSGEALTSVQQIFIFCKCDRKYRRTDVELWTDGLYAFVYKCA</sequence>
<feature type="signal peptide" evidence="1">
    <location>
        <begin position="1"/>
        <end position="25"/>
    </location>
</feature>
<dbReference type="WBParaSite" id="SMUV_0000582001-mRNA-1">
    <property type="protein sequence ID" value="SMUV_0000582001-mRNA-1"/>
    <property type="gene ID" value="SMUV_0000582001"/>
</dbReference>
<proteinExistence type="predicted"/>
<keyword evidence="1" id="KW-0732">Signal</keyword>
<protein>
    <submittedName>
        <fullName evidence="3">Ground-like domain-containing protein</fullName>
    </submittedName>
</protein>
<keyword evidence="2" id="KW-1185">Reference proteome</keyword>
<reference evidence="3" key="1">
    <citation type="submission" date="2017-02" db="UniProtKB">
        <authorList>
            <consortium name="WormBaseParasite"/>
        </authorList>
    </citation>
    <scope>IDENTIFICATION</scope>
</reference>
<dbReference type="Proteomes" id="UP000046393">
    <property type="component" value="Unplaced"/>
</dbReference>
<evidence type="ECO:0000256" key="1">
    <source>
        <dbReference type="SAM" id="SignalP"/>
    </source>
</evidence>
<feature type="chain" id="PRO_5005893217" evidence="1">
    <location>
        <begin position="26"/>
        <end position="188"/>
    </location>
</feature>